<gene>
    <name evidence="1" type="ORF">HPB50_001067</name>
</gene>
<proteinExistence type="predicted"/>
<evidence type="ECO:0000313" key="1">
    <source>
        <dbReference type="EMBL" id="KAH6923428.1"/>
    </source>
</evidence>
<dbReference type="EMBL" id="CM023488">
    <property type="protein sequence ID" value="KAH6923428.1"/>
    <property type="molecule type" value="Genomic_DNA"/>
</dbReference>
<organism evidence="1 2">
    <name type="scientific">Hyalomma asiaticum</name>
    <name type="common">Tick</name>
    <dbReference type="NCBI Taxonomy" id="266040"/>
    <lineage>
        <taxon>Eukaryota</taxon>
        <taxon>Metazoa</taxon>
        <taxon>Ecdysozoa</taxon>
        <taxon>Arthropoda</taxon>
        <taxon>Chelicerata</taxon>
        <taxon>Arachnida</taxon>
        <taxon>Acari</taxon>
        <taxon>Parasitiformes</taxon>
        <taxon>Ixodida</taxon>
        <taxon>Ixodoidea</taxon>
        <taxon>Ixodidae</taxon>
        <taxon>Hyalomminae</taxon>
        <taxon>Hyalomma</taxon>
    </lineage>
</organism>
<keyword evidence="2" id="KW-1185">Reference proteome</keyword>
<protein>
    <submittedName>
        <fullName evidence="1">Uncharacterized protein</fullName>
    </submittedName>
</protein>
<reference evidence="1" key="1">
    <citation type="submission" date="2020-05" db="EMBL/GenBank/DDBJ databases">
        <title>Large-scale comparative analyses of tick genomes elucidate their genetic diversity and vector capacities.</title>
        <authorList>
            <person name="Jia N."/>
            <person name="Wang J."/>
            <person name="Shi W."/>
            <person name="Du L."/>
            <person name="Sun Y."/>
            <person name="Zhan W."/>
            <person name="Jiang J."/>
            <person name="Wang Q."/>
            <person name="Zhang B."/>
            <person name="Ji P."/>
            <person name="Sakyi L.B."/>
            <person name="Cui X."/>
            <person name="Yuan T."/>
            <person name="Jiang B."/>
            <person name="Yang W."/>
            <person name="Lam T.T.-Y."/>
            <person name="Chang Q."/>
            <person name="Ding S."/>
            <person name="Wang X."/>
            <person name="Zhu J."/>
            <person name="Ruan X."/>
            <person name="Zhao L."/>
            <person name="Wei J."/>
            <person name="Que T."/>
            <person name="Du C."/>
            <person name="Cheng J."/>
            <person name="Dai P."/>
            <person name="Han X."/>
            <person name="Huang E."/>
            <person name="Gao Y."/>
            <person name="Liu J."/>
            <person name="Shao H."/>
            <person name="Ye R."/>
            <person name="Li L."/>
            <person name="Wei W."/>
            <person name="Wang X."/>
            <person name="Wang C."/>
            <person name="Yang T."/>
            <person name="Huo Q."/>
            <person name="Li W."/>
            <person name="Guo W."/>
            <person name="Chen H."/>
            <person name="Zhou L."/>
            <person name="Ni X."/>
            <person name="Tian J."/>
            <person name="Zhou Y."/>
            <person name="Sheng Y."/>
            <person name="Liu T."/>
            <person name="Pan Y."/>
            <person name="Xia L."/>
            <person name="Li J."/>
            <person name="Zhao F."/>
            <person name="Cao W."/>
        </authorList>
    </citation>
    <scope>NUCLEOTIDE SEQUENCE</scope>
    <source>
        <strain evidence="1">Hyas-2018</strain>
    </source>
</reference>
<evidence type="ECO:0000313" key="2">
    <source>
        <dbReference type="Proteomes" id="UP000821845"/>
    </source>
</evidence>
<comment type="caution">
    <text evidence="1">The sequence shown here is derived from an EMBL/GenBank/DDBJ whole genome shotgun (WGS) entry which is preliminary data.</text>
</comment>
<sequence>MQRQNILEKKKNLLKMDADSSEYHRSKPAKEVVAPVSANWIPCRPSGLGTSSLPLISKDSPLTFPSMEEPVSASPPFASWEQSGRRRRQRLRRIATLLLSCVTVSVLVAAFTLLLTRSRLAHSVAEPCRSPSCRRFMDLLEASIDTTLDPCQDFYAFVCSRWKPDAGGRTFLEDSVLAFQDVITERAAAVKVSKTNQNRFQKAVTLFQSCLAKEGSAVVSFRAFIDVVMGAPWPDVNTNMDPLGIILDLSFQWRCPVLFYAFFTQVASSVRKLVFMDSSAGMDFPALFAEYRSRQDHDRYICELHAALNKGLVQADGDRDSPIRTKWCKDLARFQHETFSEIVAHAHGSQGRSYGSVYEFAAQTTPGVSGERWMSVIGAHARRSETPMGEVTVEVKKPAYLKAIARILEDNSRKKLLTLIGLIIVQVIGRFASGDLAALIFNLASAAGRKRQRTFCYKLADISLPGALGNAYLFEDKRVSKAKEIAEAVVASTIAKLQSSSWLTTQSREKGVKKIGQASLAFEGLLREAAATNENFSVTSTYFLENAKNFPNDIWLHFKERYSNKASTDNGGWLEHPRLEVDSSETALRFVIPDVYMSELVFPEAAYESINYGTVGSLIARRAASTLDPTDLSFDGGGHHLDWLTPEERTVQNGTFDCLVREFEHLPECHEINAEGERKVRTLCRLGKLRTALRCTSFQSWNAQVSPRFQAVFS</sequence>
<name>A0ACB7RLA6_HYAAI</name>
<dbReference type="Proteomes" id="UP000821845">
    <property type="component" value="Chromosome 8"/>
</dbReference>
<accession>A0ACB7RLA6</accession>